<dbReference type="PROSITE" id="PS01081">
    <property type="entry name" value="HTH_TETR_1"/>
    <property type="match status" value="1"/>
</dbReference>
<evidence type="ECO:0000259" key="6">
    <source>
        <dbReference type="PROSITE" id="PS50977"/>
    </source>
</evidence>
<evidence type="ECO:0000256" key="2">
    <source>
        <dbReference type="ARBA" id="ARBA00023015"/>
    </source>
</evidence>
<accession>A0A515EKY8</accession>
<dbReference type="Proteomes" id="UP000317365">
    <property type="component" value="Chromosome"/>
</dbReference>
<keyword evidence="1" id="KW-0678">Repressor</keyword>
<dbReference type="Pfam" id="PF00440">
    <property type="entry name" value="TetR_N"/>
    <property type="match status" value="1"/>
</dbReference>
<reference evidence="8" key="1">
    <citation type="submission" date="2019-02" db="EMBL/GenBank/DDBJ databases">
        <title>Complete genome sequence of Rhodoferax sp. Gr-4.</title>
        <authorList>
            <person name="Jin L."/>
        </authorList>
    </citation>
    <scope>NUCLEOTIDE SEQUENCE [LARGE SCALE GENOMIC DNA]</scope>
    <source>
        <strain evidence="8">Gr-4</strain>
    </source>
</reference>
<dbReference type="PRINTS" id="PR00455">
    <property type="entry name" value="HTHTETR"/>
</dbReference>
<keyword evidence="8" id="KW-1185">Reference proteome</keyword>
<protein>
    <submittedName>
        <fullName evidence="7">TetR/AcrR family transcriptional regulator</fullName>
    </submittedName>
</protein>
<keyword evidence="2" id="KW-0805">Transcription regulation</keyword>
<dbReference type="InterPro" id="IPR023772">
    <property type="entry name" value="DNA-bd_HTH_TetR-type_CS"/>
</dbReference>
<proteinExistence type="predicted"/>
<evidence type="ECO:0000313" key="7">
    <source>
        <dbReference type="EMBL" id="QDL53327.1"/>
    </source>
</evidence>
<dbReference type="EMBL" id="CP036282">
    <property type="protein sequence ID" value="QDL53327.1"/>
    <property type="molecule type" value="Genomic_DNA"/>
</dbReference>
<keyword evidence="4" id="KW-0804">Transcription</keyword>
<keyword evidence="3 5" id="KW-0238">DNA-binding</keyword>
<evidence type="ECO:0000313" key="8">
    <source>
        <dbReference type="Proteomes" id="UP000317365"/>
    </source>
</evidence>
<dbReference type="InterPro" id="IPR009057">
    <property type="entry name" value="Homeodomain-like_sf"/>
</dbReference>
<dbReference type="InterPro" id="IPR001647">
    <property type="entry name" value="HTH_TetR"/>
</dbReference>
<dbReference type="AlphaFoldDB" id="A0A515EKY8"/>
<reference evidence="8" key="2">
    <citation type="journal article" date="2020" name="Int. J. Syst. Evol. Microbiol.">
        <title>Genomic insights into a novel species Rhodoferax aquaticus sp. nov., isolated from freshwater.</title>
        <authorList>
            <person name="Li T."/>
            <person name="Zhuo Y."/>
            <person name="Jin C.Z."/>
            <person name="Wu X."/>
            <person name="Ko S.R."/>
            <person name="Jin F.J."/>
            <person name="Ahn C.Y."/>
            <person name="Oh H.M."/>
            <person name="Lee H.G."/>
            <person name="Jin L."/>
        </authorList>
    </citation>
    <scope>NUCLEOTIDE SEQUENCE [LARGE SCALE GENOMIC DNA]</scope>
    <source>
        <strain evidence="8">Gr-4</strain>
    </source>
</reference>
<dbReference type="PANTHER" id="PTHR30055">
    <property type="entry name" value="HTH-TYPE TRANSCRIPTIONAL REGULATOR RUTR"/>
    <property type="match status" value="1"/>
</dbReference>
<sequence>MPRSETPPMPSALLADANVATLNTKAQPRQKRAQETYELILGATAQLLAEVGIERLSTNLVCERAGISPPALYRYFPNKYALLGALGTRLMQEQNALVEVWATPATLVLDEAGLKASIYALYAQTLDLTRAMPEGLWVTRALRAVPTLAPIRIASHAHVAGLIVHAFMSAHPHAQINRVRTLARLSVEMVYAALEMLFDDPSQDEHATGEALAEMLARQVVLVRQTRSA</sequence>
<name>A0A515EKY8_9BURK</name>
<dbReference type="KEGG" id="rhg:EXZ61_03575"/>
<evidence type="ECO:0000256" key="5">
    <source>
        <dbReference type="PROSITE-ProRule" id="PRU00335"/>
    </source>
</evidence>
<feature type="DNA-binding region" description="H-T-H motif" evidence="5">
    <location>
        <begin position="57"/>
        <end position="76"/>
    </location>
</feature>
<evidence type="ECO:0000256" key="3">
    <source>
        <dbReference type="ARBA" id="ARBA00023125"/>
    </source>
</evidence>
<evidence type="ECO:0000256" key="4">
    <source>
        <dbReference type="ARBA" id="ARBA00023163"/>
    </source>
</evidence>
<dbReference type="RefSeq" id="WP_142809098.1">
    <property type="nucleotide sequence ID" value="NZ_CP036282.1"/>
</dbReference>
<feature type="domain" description="HTH tetR-type" evidence="6">
    <location>
        <begin position="34"/>
        <end position="94"/>
    </location>
</feature>
<dbReference type="GO" id="GO:0003700">
    <property type="term" value="F:DNA-binding transcription factor activity"/>
    <property type="evidence" value="ECO:0007669"/>
    <property type="project" value="TreeGrafter"/>
</dbReference>
<dbReference type="PANTHER" id="PTHR30055:SF234">
    <property type="entry name" value="HTH-TYPE TRANSCRIPTIONAL REGULATOR BETI"/>
    <property type="match status" value="1"/>
</dbReference>
<dbReference type="SUPFAM" id="SSF46689">
    <property type="entry name" value="Homeodomain-like"/>
    <property type="match status" value="1"/>
</dbReference>
<evidence type="ECO:0000256" key="1">
    <source>
        <dbReference type="ARBA" id="ARBA00022491"/>
    </source>
</evidence>
<gene>
    <name evidence="7" type="ORF">EXZ61_03575</name>
</gene>
<dbReference type="PROSITE" id="PS50977">
    <property type="entry name" value="HTH_TETR_2"/>
    <property type="match status" value="1"/>
</dbReference>
<dbReference type="Gene3D" id="1.10.357.10">
    <property type="entry name" value="Tetracycline Repressor, domain 2"/>
    <property type="match status" value="1"/>
</dbReference>
<dbReference type="InterPro" id="IPR050109">
    <property type="entry name" value="HTH-type_TetR-like_transc_reg"/>
</dbReference>
<organism evidence="7 8">
    <name type="scientific">Rhodoferax aquaticus</name>
    <dbReference type="NCBI Taxonomy" id="2527691"/>
    <lineage>
        <taxon>Bacteria</taxon>
        <taxon>Pseudomonadati</taxon>
        <taxon>Pseudomonadota</taxon>
        <taxon>Betaproteobacteria</taxon>
        <taxon>Burkholderiales</taxon>
        <taxon>Comamonadaceae</taxon>
        <taxon>Rhodoferax</taxon>
    </lineage>
</organism>
<dbReference type="GO" id="GO:0000976">
    <property type="term" value="F:transcription cis-regulatory region binding"/>
    <property type="evidence" value="ECO:0007669"/>
    <property type="project" value="TreeGrafter"/>
</dbReference>